<dbReference type="EMBL" id="LT629772">
    <property type="protein sequence ID" value="SDS47153.1"/>
    <property type="molecule type" value="Genomic_DNA"/>
</dbReference>
<evidence type="ECO:0000313" key="2">
    <source>
        <dbReference type="Proteomes" id="UP000199103"/>
    </source>
</evidence>
<name>A0A1H1SH19_9ACTN</name>
<reference evidence="1 2" key="1">
    <citation type="submission" date="2016-10" db="EMBL/GenBank/DDBJ databases">
        <authorList>
            <person name="de Groot N.N."/>
        </authorList>
    </citation>
    <scope>NUCLEOTIDE SEQUENCE [LARGE SCALE GENOMIC DNA]</scope>
    <source>
        <strain evidence="1 2">DSM 21800</strain>
    </source>
</reference>
<dbReference type="RefSeq" id="WP_091523805.1">
    <property type="nucleotide sequence ID" value="NZ_LT629772.1"/>
</dbReference>
<keyword evidence="2" id="KW-1185">Reference proteome</keyword>
<dbReference type="AlphaFoldDB" id="A0A1H1SH19"/>
<evidence type="ECO:0000313" key="1">
    <source>
        <dbReference type="EMBL" id="SDS47153.1"/>
    </source>
</evidence>
<protein>
    <submittedName>
        <fullName evidence="1">Uncharacterized protein</fullName>
    </submittedName>
</protein>
<organism evidence="1 2">
    <name type="scientific">Microlunatus soli</name>
    <dbReference type="NCBI Taxonomy" id="630515"/>
    <lineage>
        <taxon>Bacteria</taxon>
        <taxon>Bacillati</taxon>
        <taxon>Actinomycetota</taxon>
        <taxon>Actinomycetes</taxon>
        <taxon>Propionibacteriales</taxon>
        <taxon>Propionibacteriaceae</taxon>
        <taxon>Microlunatus</taxon>
    </lineage>
</organism>
<proteinExistence type="predicted"/>
<gene>
    <name evidence="1" type="ORF">SAMN04489812_2008</name>
</gene>
<accession>A0A1H1SH19</accession>
<dbReference type="Proteomes" id="UP000199103">
    <property type="component" value="Chromosome I"/>
</dbReference>
<sequence>MTSRTFELTVTVDAEEDDADGLAALPITAIKRTVAAALTEELEPLQDESTGVCYFVTAVR</sequence>